<name>A0A1F4TS09_UNCSA</name>
<dbReference type="InterPro" id="IPR019808">
    <property type="entry name" value="Histidine_triad_CS"/>
</dbReference>
<dbReference type="PRINTS" id="PR00332">
    <property type="entry name" value="HISTRIAD"/>
</dbReference>
<sequence>MSECIFCRIINKQLPAKLLYEDDQILAFQDINPQAPTHIIVIPKIHAANLSELKDFSIISQAYHVVMQLAESVGIERSGFRVVLNQGRDAGQAVEHLHFHLLGGREFIWPPG</sequence>
<evidence type="ECO:0000256" key="1">
    <source>
        <dbReference type="PIRSR" id="PIRSR601310-1"/>
    </source>
</evidence>
<evidence type="ECO:0000256" key="3">
    <source>
        <dbReference type="PROSITE-ProRule" id="PRU00464"/>
    </source>
</evidence>
<dbReference type="SUPFAM" id="SSF54197">
    <property type="entry name" value="HIT-like"/>
    <property type="match status" value="1"/>
</dbReference>
<accession>A0A1F4TS09</accession>
<feature type="short sequence motif" description="Histidine triad motif" evidence="2 3">
    <location>
        <begin position="96"/>
        <end position="100"/>
    </location>
</feature>
<reference evidence="5 6" key="1">
    <citation type="journal article" date="2016" name="Nat. Commun.">
        <title>Thousands of microbial genomes shed light on interconnected biogeochemical processes in an aquifer system.</title>
        <authorList>
            <person name="Anantharaman K."/>
            <person name="Brown C.T."/>
            <person name="Hug L.A."/>
            <person name="Sharon I."/>
            <person name="Castelle C.J."/>
            <person name="Probst A.J."/>
            <person name="Thomas B.C."/>
            <person name="Singh A."/>
            <person name="Wilkins M.J."/>
            <person name="Karaoz U."/>
            <person name="Brodie E.L."/>
            <person name="Williams K.H."/>
            <person name="Hubbard S.S."/>
            <person name="Banfield J.F."/>
        </authorList>
    </citation>
    <scope>NUCLEOTIDE SEQUENCE [LARGE SCALE GENOMIC DNA]</scope>
</reference>
<feature type="domain" description="HIT" evidence="4">
    <location>
        <begin position="5"/>
        <end position="112"/>
    </location>
</feature>
<dbReference type="PROSITE" id="PS51084">
    <property type="entry name" value="HIT_2"/>
    <property type="match status" value="1"/>
</dbReference>
<comment type="caution">
    <text evidence="5">The sequence shown here is derived from an EMBL/GenBank/DDBJ whole genome shotgun (WGS) entry which is preliminary data.</text>
</comment>
<evidence type="ECO:0000313" key="6">
    <source>
        <dbReference type="Proteomes" id="UP000178951"/>
    </source>
</evidence>
<dbReference type="Gene3D" id="3.30.428.10">
    <property type="entry name" value="HIT-like"/>
    <property type="match status" value="1"/>
</dbReference>
<dbReference type="CDD" id="cd01276">
    <property type="entry name" value="PKCI_related"/>
    <property type="match status" value="1"/>
</dbReference>
<feature type="active site" description="Tele-AMP-histidine intermediate" evidence="1">
    <location>
        <position position="98"/>
    </location>
</feature>
<dbReference type="Pfam" id="PF01230">
    <property type="entry name" value="HIT"/>
    <property type="match status" value="1"/>
</dbReference>
<dbReference type="InterPro" id="IPR011146">
    <property type="entry name" value="HIT-like"/>
</dbReference>
<dbReference type="STRING" id="1802583.A2311_04575"/>
<dbReference type="PANTHER" id="PTHR23089">
    <property type="entry name" value="HISTIDINE TRIAD HIT PROTEIN"/>
    <property type="match status" value="1"/>
</dbReference>
<dbReference type="InterPro" id="IPR001310">
    <property type="entry name" value="Histidine_triad_HIT"/>
</dbReference>
<dbReference type="InterPro" id="IPR036265">
    <property type="entry name" value="HIT-like_sf"/>
</dbReference>
<dbReference type="PROSITE" id="PS00892">
    <property type="entry name" value="HIT_1"/>
    <property type="match status" value="1"/>
</dbReference>
<dbReference type="EMBL" id="MEUF01000027">
    <property type="protein sequence ID" value="OGC35446.1"/>
    <property type="molecule type" value="Genomic_DNA"/>
</dbReference>
<protein>
    <submittedName>
        <fullName evidence="5">Histidine triad nucleotide-binding protein</fullName>
    </submittedName>
</protein>
<organism evidence="5 6">
    <name type="scientific">candidate division WOR-1 bacterium RIFOXYB2_FULL_48_7</name>
    <dbReference type="NCBI Taxonomy" id="1802583"/>
    <lineage>
        <taxon>Bacteria</taxon>
        <taxon>Bacillati</taxon>
        <taxon>Saganbacteria</taxon>
    </lineage>
</organism>
<proteinExistence type="predicted"/>
<evidence type="ECO:0000259" key="4">
    <source>
        <dbReference type="PROSITE" id="PS51084"/>
    </source>
</evidence>
<evidence type="ECO:0000313" key="5">
    <source>
        <dbReference type="EMBL" id="OGC35446.1"/>
    </source>
</evidence>
<gene>
    <name evidence="5" type="ORF">A2311_04575</name>
</gene>
<evidence type="ECO:0000256" key="2">
    <source>
        <dbReference type="PIRSR" id="PIRSR601310-3"/>
    </source>
</evidence>
<dbReference type="AlphaFoldDB" id="A0A1F4TS09"/>
<dbReference type="Proteomes" id="UP000178951">
    <property type="component" value="Unassembled WGS sequence"/>
</dbReference>
<dbReference type="GO" id="GO:0003824">
    <property type="term" value="F:catalytic activity"/>
    <property type="evidence" value="ECO:0007669"/>
    <property type="project" value="InterPro"/>
</dbReference>